<evidence type="ECO:0000313" key="3">
    <source>
        <dbReference type="Proteomes" id="UP000703269"/>
    </source>
</evidence>
<feature type="region of interest" description="Disordered" evidence="1">
    <location>
        <begin position="41"/>
        <end position="87"/>
    </location>
</feature>
<feature type="region of interest" description="Disordered" evidence="1">
    <location>
        <begin position="370"/>
        <end position="392"/>
    </location>
</feature>
<dbReference type="Proteomes" id="UP000703269">
    <property type="component" value="Unassembled WGS sequence"/>
</dbReference>
<dbReference type="AlphaFoldDB" id="A0A9P3G1I9"/>
<gene>
    <name evidence="2" type="ORF">PsYK624_033860</name>
</gene>
<feature type="region of interest" description="Disordered" evidence="1">
    <location>
        <begin position="99"/>
        <end position="120"/>
    </location>
</feature>
<organism evidence="2 3">
    <name type="scientific">Phanerochaete sordida</name>
    <dbReference type="NCBI Taxonomy" id="48140"/>
    <lineage>
        <taxon>Eukaryota</taxon>
        <taxon>Fungi</taxon>
        <taxon>Dikarya</taxon>
        <taxon>Basidiomycota</taxon>
        <taxon>Agaricomycotina</taxon>
        <taxon>Agaricomycetes</taxon>
        <taxon>Polyporales</taxon>
        <taxon>Phanerochaetaceae</taxon>
        <taxon>Phanerochaete</taxon>
    </lineage>
</organism>
<name>A0A9P3G1I9_9APHY</name>
<proteinExistence type="predicted"/>
<feature type="region of interest" description="Disordered" evidence="1">
    <location>
        <begin position="189"/>
        <end position="270"/>
    </location>
</feature>
<protein>
    <submittedName>
        <fullName evidence="2">Uncharacterized protein</fullName>
    </submittedName>
</protein>
<dbReference type="OrthoDB" id="3246206at2759"/>
<feature type="compositionally biased region" description="Basic and acidic residues" evidence="1">
    <location>
        <begin position="71"/>
        <end position="87"/>
    </location>
</feature>
<feature type="compositionally biased region" description="Low complexity" evidence="1">
    <location>
        <begin position="370"/>
        <end position="379"/>
    </location>
</feature>
<sequence>MPAPYVIVGVAVVSFAAVLAFKEFVYDPHLAPKFDEFLERRRQRQRQQRQEPVGVPARESSDTGSDDSDDDRPLLPRDSEDGMRDADSMSIELMDLRARETAEWRSPNTNGTLRQRNPSVMTSNVLDESNVFLPYNPISPISPAPQSATESSAPSSPFAPRFMTQVSTAPVIHSPSPRTAISTSRLHASVNAETASPSPAAPSAVTSPRMSSPASSARSDSTASSFAPAVVGPSSRAPSERFGSPRSEGSLLFDGARSPTLSGSSPARSRVVSPFVSVPRALPAVASPAATDAFAAPSLPERTVSPLSPFSDIHSLGFRSPSPVFLSPQPSSMHLTAESRTAVLSPSLRSGMFSPSMSSVDDQFDVASFDGSDFDSWSSVGRRTPSPGLGHA</sequence>
<feature type="compositionally biased region" description="Low complexity" evidence="1">
    <location>
        <begin position="194"/>
        <end position="225"/>
    </location>
</feature>
<dbReference type="EMBL" id="BPQB01000006">
    <property type="protein sequence ID" value="GJE87303.1"/>
    <property type="molecule type" value="Genomic_DNA"/>
</dbReference>
<evidence type="ECO:0000256" key="1">
    <source>
        <dbReference type="SAM" id="MobiDB-lite"/>
    </source>
</evidence>
<comment type="caution">
    <text evidence="2">The sequence shown here is derived from an EMBL/GenBank/DDBJ whole genome shotgun (WGS) entry which is preliminary data.</text>
</comment>
<keyword evidence="3" id="KW-1185">Reference proteome</keyword>
<reference evidence="2 3" key="1">
    <citation type="submission" date="2021-08" db="EMBL/GenBank/DDBJ databases">
        <title>Draft Genome Sequence of Phanerochaete sordida strain YK-624.</title>
        <authorList>
            <person name="Mori T."/>
            <person name="Dohra H."/>
            <person name="Suzuki T."/>
            <person name="Kawagishi H."/>
            <person name="Hirai H."/>
        </authorList>
    </citation>
    <scope>NUCLEOTIDE SEQUENCE [LARGE SCALE GENOMIC DNA]</scope>
    <source>
        <strain evidence="2 3">YK-624</strain>
    </source>
</reference>
<feature type="compositionally biased region" description="Polar residues" evidence="1">
    <location>
        <begin position="106"/>
        <end position="120"/>
    </location>
</feature>
<evidence type="ECO:0000313" key="2">
    <source>
        <dbReference type="EMBL" id="GJE87303.1"/>
    </source>
</evidence>
<accession>A0A9P3G1I9</accession>